<dbReference type="AlphaFoldDB" id="D2RI57"/>
<dbReference type="Proteomes" id="UP000001901">
    <property type="component" value="Chromosome"/>
</dbReference>
<keyword evidence="4" id="KW-1185">Reference proteome</keyword>
<dbReference type="PANTHER" id="PTHR43153">
    <property type="entry name" value="ELECTRON TRANSFER FLAVOPROTEIN ALPHA"/>
    <property type="match status" value="1"/>
</dbReference>
<dbReference type="GO" id="GO:0033539">
    <property type="term" value="P:fatty acid beta-oxidation using acyl-CoA dehydrogenase"/>
    <property type="evidence" value="ECO:0007669"/>
    <property type="project" value="TreeGrafter"/>
</dbReference>
<dbReference type="InterPro" id="IPR001308">
    <property type="entry name" value="ETF_a/FixB"/>
</dbReference>
<dbReference type="KEGG" id="apo:Arcpr_0921"/>
<reference evidence="3 4" key="1">
    <citation type="journal article" date="2010" name="Stand. Genomic Sci.">
        <title>Complete genome sequence of Archaeoglobus profundus type strain (AV18).</title>
        <authorList>
            <person name="von Jan M."/>
            <person name="Lapidus A."/>
            <person name="Del Rio T.G."/>
            <person name="Copeland A."/>
            <person name="Tice H."/>
            <person name="Cheng J.F."/>
            <person name="Lucas S."/>
            <person name="Chen F."/>
            <person name="Nolan M."/>
            <person name="Goodwin L."/>
            <person name="Han C."/>
            <person name="Pitluck S."/>
            <person name="Liolios K."/>
            <person name="Ivanova N."/>
            <person name="Mavromatis K."/>
            <person name="Ovchinnikova G."/>
            <person name="Chertkov O."/>
            <person name="Pati A."/>
            <person name="Chen A."/>
            <person name="Palaniappan K."/>
            <person name="Land M."/>
            <person name="Hauser L."/>
            <person name="Chang Y.J."/>
            <person name="Jeffries C.D."/>
            <person name="Saunders E."/>
            <person name="Brettin T."/>
            <person name="Detter J.C."/>
            <person name="Chain P."/>
            <person name="Eichinger K."/>
            <person name="Huber H."/>
            <person name="Spring S."/>
            <person name="Rohde M."/>
            <person name="Goker M."/>
            <person name="Wirth R."/>
            <person name="Woyke T."/>
            <person name="Bristow J."/>
            <person name="Eisen J.A."/>
            <person name="Markowitz V."/>
            <person name="Hugenholtz P."/>
            <person name="Kyrpides N.C."/>
            <person name="Klenk H.P."/>
        </authorList>
    </citation>
    <scope>NUCLEOTIDE SEQUENCE [LARGE SCALE GENOMIC DNA]</scope>
    <source>
        <strain evidence="4">DSM 5631 / JCM 9629 / NBRC 100127 / Av18</strain>
    </source>
</reference>
<dbReference type="PIRSF" id="PIRSF000089">
    <property type="entry name" value="Electra_flavoP_a"/>
    <property type="match status" value="1"/>
</dbReference>
<evidence type="ECO:0000259" key="2">
    <source>
        <dbReference type="SMART" id="SM00893"/>
    </source>
</evidence>
<dbReference type="HOGENOM" id="CLU_034178_1_1_2"/>
<dbReference type="SUPFAM" id="SSF52402">
    <property type="entry name" value="Adenine nucleotide alpha hydrolases-like"/>
    <property type="match status" value="1"/>
</dbReference>
<dbReference type="eggNOG" id="arCOG00447">
    <property type="taxonomic scope" value="Archaea"/>
</dbReference>
<dbReference type="Pfam" id="PF01012">
    <property type="entry name" value="ETF"/>
    <property type="match status" value="1"/>
</dbReference>
<dbReference type="EMBL" id="CP001857">
    <property type="protein sequence ID" value="ADB57982.1"/>
    <property type="molecule type" value="Genomic_DNA"/>
</dbReference>
<dbReference type="InterPro" id="IPR014729">
    <property type="entry name" value="Rossmann-like_a/b/a_fold"/>
</dbReference>
<dbReference type="InterPro" id="IPR014730">
    <property type="entry name" value="ETF_a/b_N"/>
</dbReference>
<protein>
    <submittedName>
        <fullName evidence="3">Electron transfer flavoprotein alpha subunit</fullName>
    </submittedName>
</protein>
<organism evidence="3 4">
    <name type="scientific">Archaeoglobus profundus (strain DSM 5631 / JCM 9629 / NBRC 100127 / Av18)</name>
    <dbReference type="NCBI Taxonomy" id="572546"/>
    <lineage>
        <taxon>Archaea</taxon>
        <taxon>Methanobacteriati</taxon>
        <taxon>Methanobacteriota</taxon>
        <taxon>Archaeoglobi</taxon>
        <taxon>Archaeoglobales</taxon>
        <taxon>Archaeoglobaceae</taxon>
        <taxon>Archaeoglobus</taxon>
    </lineage>
</organism>
<feature type="domain" description="Electron transfer flavoprotein alpha/beta-subunit N-terminal" evidence="2">
    <location>
        <begin position="2"/>
        <end position="174"/>
    </location>
</feature>
<name>D2RI57_ARCPA</name>
<dbReference type="Gene3D" id="3.40.50.620">
    <property type="entry name" value="HUPs"/>
    <property type="match status" value="1"/>
</dbReference>
<evidence type="ECO:0000313" key="3">
    <source>
        <dbReference type="EMBL" id="ADB57982.1"/>
    </source>
</evidence>
<dbReference type="GO" id="GO:0050660">
    <property type="term" value="F:flavin adenine dinucleotide binding"/>
    <property type="evidence" value="ECO:0007669"/>
    <property type="project" value="InterPro"/>
</dbReference>
<accession>D2RI57</accession>
<dbReference type="PANTHER" id="PTHR43153:SF1">
    <property type="entry name" value="ELECTRON TRANSFER FLAVOPROTEIN SUBUNIT ALPHA, MITOCHONDRIAL"/>
    <property type="match status" value="1"/>
</dbReference>
<gene>
    <name evidence="3" type="ordered locus">Arcpr_0921</name>
</gene>
<evidence type="ECO:0000256" key="1">
    <source>
        <dbReference type="ARBA" id="ARBA00005817"/>
    </source>
</evidence>
<dbReference type="OrthoDB" id="307696at2157"/>
<proteinExistence type="inferred from homology"/>
<comment type="similarity">
    <text evidence="1">Belongs to the ETF alpha-subunit/FixB family.</text>
</comment>
<dbReference type="SMART" id="SM00893">
    <property type="entry name" value="ETF"/>
    <property type="match status" value="1"/>
</dbReference>
<dbReference type="Gene3D" id="3.40.50.1220">
    <property type="entry name" value="TPP-binding domain"/>
    <property type="match status" value="1"/>
</dbReference>
<sequence length="296" mass="31949">MILVFAEVIENEIQDLTYELVALAKQLGDYKVVVVGAELEGIDGDVIQIDGILHPYHYKIAERLFEKYNPEAVLFANAPFGMDLAPQLAGKLGIPLVTNVVKVENGDRFKATSLVYGGRVLVDLEVDKPAIFVVNRGYYEPVKGTPNVKNVVIKVEDGTELLRVIKPEEAGVDISKADVVVSVGRGAVDSLDLAEELAELLKGVIAGSRPVIDQGLLPKTRQVGRSGKTVTGKLYLALGISGATEHVEGVKAKNIIAVNIDRDAPIFRVANVGVIADVNELLPVLIEKVRKVTEKP</sequence>
<dbReference type="InterPro" id="IPR029035">
    <property type="entry name" value="DHS-like_NAD/FAD-binding_dom"/>
</dbReference>
<dbReference type="InterPro" id="IPR014731">
    <property type="entry name" value="ETF_asu_C"/>
</dbReference>
<dbReference type="STRING" id="572546.Arcpr_0921"/>
<dbReference type="Pfam" id="PF00766">
    <property type="entry name" value="ETF_alpha"/>
    <property type="match status" value="1"/>
</dbReference>
<dbReference type="GeneID" id="8739586"/>
<dbReference type="PaxDb" id="572546-Arcpr_0921"/>
<dbReference type="RefSeq" id="WP_012940318.1">
    <property type="nucleotide sequence ID" value="NC_013741.1"/>
</dbReference>
<dbReference type="SUPFAM" id="SSF52467">
    <property type="entry name" value="DHS-like NAD/FAD-binding domain"/>
    <property type="match status" value="1"/>
</dbReference>
<evidence type="ECO:0000313" key="4">
    <source>
        <dbReference type="Proteomes" id="UP000001901"/>
    </source>
</evidence>
<dbReference type="GO" id="GO:0009055">
    <property type="term" value="F:electron transfer activity"/>
    <property type="evidence" value="ECO:0007669"/>
    <property type="project" value="InterPro"/>
</dbReference>